<dbReference type="Proteomes" id="UP000290407">
    <property type="component" value="Unassembled WGS sequence"/>
</dbReference>
<name>A0A4Q2UJD6_9BACT</name>
<sequence length="181" mass="19844">MPLTYRLTLLTTLLLLSSLTYAQQRRRADDTSHYRTAPVPAHLMPIERAAGSSALGSVYFYGGKKLSSPYSLEIPFYELSDPTVTHHFQTFRTMTTLGRLVGLAPLVYVLLPKNRNNGTYWTIFGSSVVASLTFSIIGNSQVNKAVTRYNQMLLQPRVGLSVAPVPLTGQGAVGAGMAWSF</sequence>
<reference evidence="2 3" key="1">
    <citation type="submission" date="2019-01" db="EMBL/GenBank/DDBJ databases">
        <title>Spirosoma flava sp. nov., a propanil-degrading bacterium isolated from herbicide-contaminated soil.</title>
        <authorList>
            <person name="Zhang L."/>
            <person name="Jiang J.-D."/>
        </authorList>
    </citation>
    <scope>NUCLEOTIDE SEQUENCE [LARGE SCALE GENOMIC DNA]</scope>
    <source>
        <strain evidence="2 3">TY50</strain>
    </source>
</reference>
<protein>
    <recommendedName>
        <fullName evidence="4">DUF5683 domain-containing protein</fullName>
    </recommendedName>
</protein>
<dbReference type="EMBL" id="SBLB01000005">
    <property type="protein sequence ID" value="RYC68722.1"/>
    <property type="molecule type" value="Genomic_DNA"/>
</dbReference>
<comment type="caution">
    <text evidence="2">The sequence shown here is derived from an EMBL/GenBank/DDBJ whole genome shotgun (WGS) entry which is preliminary data.</text>
</comment>
<keyword evidence="1" id="KW-0732">Signal</keyword>
<feature type="chain" id="PRO_5020563075" description="DUF5683 domain-containing protein" evidence="1">
    <location>
        <begin position="23"/>
        <end position="181"/>
    </location>
</feature>
<evidence type="ECO:0000256" key="1">
    <source>
        <dbReference type="SAM" id="SignalP"/>
    </source>
</evidence>
<dbReference type="AlphaFoldDB" id="A0A4Q2UJD6"/>
<evidence type="ECO:0008006" key="4">
    <source>
        <dbReference type="Google" id="ProtNLM"/>
    </source>
</evidence>
<evidence type="ECO:0000313" key="3">
    <source>
        <dbReference type="Proteomes" id="UP000290407"/>
    </source>
</evidence>
<gene>
    <name evidence="2" type="ORF">EQG79_19745</name>
</gene>
<accession>A0A4Q2UJD6</accession>
<feature type="signal peptide" evidence="1">
    <location>
        <begin position="1"/>
        <end position="22"/>
    </location>
</feature>
<organism evidence="2 3">
    <name type="scientific">Spirosoma sordidisoli</name>
    <dbReference type="NCBI Taxonomy" id="2502893"/>
    <lineage>
        <taxon>Bacteria</taxon>
        <taxon>Pseudomonadati</taxon>
        <taxon>Bacteroidota</taxon>
        <taxon>Cytophagia</taxon>
        <taxon>Cytophagales</taxon>
        <taxon>Cytophagaceae</taxon>
        <taxon>Spirosoma</taxon>
    </lineage>
</organism>
<keyword evidence="3" id="KW-1185">Reference proteome</keyword>
<proteinExistence type="predicted"/>
<evidence type="ECO:0000313" key="2">
    <source>
        <dbReference type="EMBL" id="RYC68722.1"/>
    </source>
</evidence>